<accession>A0AAD2C9X5</accession>
<dbReference type="SUPFAM" id="SSF48452">
    <property type="entry name" value="TPR-like"/>
    <property type="match status" value="1"/>
</dbReference>
<sequence>MGDVFFKQENYQEAEEMLGKALKIHLDSKSTDHAFIAKVYHLLGVASQVQQKLAEAIKMFKKSLALKLEAFGEVHHEVASSYLEIGGLLQEKKRLEEAEVMIQKALEIESHLERGPQVDLKGRALNYFGALEMDRGNCDKAMEMYQKMLESPLQDGGERLLCTATAYYHISMVHLR</sequence>
<dbReference type="EMBL" id="CAKOGP040000001">
    <property type="protein sequence ID" value="CAJ1890497.1"/>
    <property type="molecule type" value="Genomic_DNA"/>
</dbReference>
<keyword evidence="5" id="KW-1185">Reference proteome</keyword>
<dbReference type="SMART" id="SM00028">
    <property type="entry name" value="TPR"/>
    <property type="match status" value="4"/>
</dbReference>
<dbReference type="Gene3D" id="1.25.40.10">
    <property type="entry name" value="Tetratricopeptide repeat domain"/>
    <property type="match status" value="1"/>
</dbReference>
<organism evidence="4 5">
    <name type="scientific">Cylindrotheca closterium</name>
    <dbReference type="NCBI Taxonomy" id="2856"/>
    <lineage>
        <taxon>Eukaryota</taxon>
        <taxon>Sar</taxon>
        <taxon>Stramenopiles</taxon>
        <taxon>Ochrophyta</taxon>
        <taxon>Bacillariophyta</taxon>
        <taxon>Bacillariophyceae</taxon>
        <taxon>Bacillariophycidae</taxon>
        <taxon>Bacillariales</taxon>
        <taxon>Bacillariaceae</taxon>
        <taxon>Cylindrotheca</taxon>
    </lineage>
</organism>
<name>A0AAD2C9X5_9STRA</name>
<dbReference type="PANTHER" id="PTHR45641">
    <property type="entry name" value="TETRATRICOPEPTIDE REPEAT PROTEIN (AFU_ORTHOLOGUE AFUA_6G03870)"/>
    <property type="match status" value="1"/>
</dbReference>
<proteinExistence type="predicted"/>
<dbReference type="PANTHER" id="PTHR45641:SF1">
    <property type="entry name" value="AAA+ ATPASE DOMAIN-CONTAINING PROTEIN"/>
    <property type="match status" value="1"/>
</dbReference>
<dbReference type="InterPro" id="IPR011990">
    <property type="entry name" value="TPR-like_helical_dom_sf"/>
</dbReference>
<comment type="caution">
    <text evidence="4">The sequence shown here is derived from an EMBL/GenBank/DDBJ whole genome shotgun (WGS) entry which is preliminary data.</text>
</comment>
<dbReference type="AlphaFoldDB" id="A0AAD2C9X5"/>
<keyword evidence="1" id="KW-0677">Repeat</keyword>
<evidence type="ECO:0000256" key="2">
    <source>
        <dbReference type="ARBA" id="ARBA00022803"/>
    </source>
</evidence>
<protein>
    <recommendedName>
        <fullName evidence="6">MalT-like TPR region domain-containing protein</fullName>
    </recommendedName>
</protein>
<dbReference type="Proteomes" id="UP001295423">
    <property type="component" value="Unassembled WGS sequence"/>
</dbReference>
<evidence type="ECO:0000256" key="3">
    <source>
        <dbReference type="PROSITE-ProRule" id="PRU00339"/>
    </source>
</evidence>
<evidence type="ECO:0000256" key="1">
    <source>
        <dbReference type="ARBA" id="ARBA00022737"/>
    </source>
</evidence>
<reference evidence="4" key="1">
    <citation type="submission" date="2023-08" db="EMBL/GenBank/DDBJ databases">
        <authorList>
            <person name="Audoor S."/>
            <person name="Bilcke G."/>
        </authorList>
    </citation>
    <scope>NUCLEOTIDE SEQUENCE</scope>
</reference>
<gene>
    <name evidence="4" type="ORF">CYCCA115_LOCUS49</name>
</gene>
<feature type="repeat" description="TPR" evidence="3">
    <location>
        <begin position="37"/>
        <end position="70"/>
    </location>
</feature>
<dbReference type="Pfam" id="PF13374">
    <property type="entry name" value="TPR_10"/>
    <property type="match status" value="1"/>
</dbReference>
<keyword evidence="2 3" id="KW-0802">TPR repeat</keyword>
<dbReference type="PROSITE" id="PS50005">
    <property type="entry name" value="TPR"/>
    <property type="match status" value="1"/>
</dbReference>
<evidence type="ECO:0008006" key="6">
    <source>
        <dbReference type="Google" id="ProtNLM"/>
    </source>
</evidence>
<dbReference type="InterPro" id="IPR019734">
    <property type="entry name" value="TPR_rpt"/>
</dbReference>
<evidence type="ECO:0000313" key="5">
    <source>
        <dbReference type="Proteomes" id="UP001295423"/>
    </source>
</evidence>
<dbReference type="Pfam" id="PF13424">
    <property type="entry name" value="TPR_12"/>
    <property type="match status" value="1"/>
</dbReference>
<evidence type="ECO:0000313" key="4">
    <source>
        <dbReference type="EMBL" id="CAJ1890497.1"/>
    </source>
</evidence>